<gene>
    <name evidence="2" type="ORF">RFULGI_LOCUS6744</name>
</gene>
<reference evidence="2" key="1">
    <citation type="submission" date="2021-06" db="EMBL/GenBank/DDBJ databases">
        <authorList>
            <person name="Kallberg Y."/>
            <person name="Tangrot J."/>
            <person name="Rosling A."/>
        </authorList>
    </citation>
    <scope>NUCLEOTIDE SEQUENCE</scope>
    <source>
        <strain evidence="2">IN212</strain>
    </source>
</reference>
<keyword evidence="3" id="KW-1185">Reference proteome</keyword>
<feature type="domain" description="Helitron helicase-like" evidence="1">
    <location>
        <begin position="20"/>
        <end position="88"/>
    </location>
</feature>
<evidence type="ECO:0000313" key="3">
    <source>
        <dbReference type="Proteomes" id="UP000789396"/>
    </source>
</evidence>
<organism evidence="2 3">
    <name type="scientific">Racocetra fulgida</name>
    <dbReference type="NCBI Taxonomy" id="60492"/>
    <lineage>
        <taxon>Eukaryota</taxon>
        <taxon>Fungi</taxon>
        <taxon>Fungi incertae sedis</taxon>
        <taxon>Mucoromycota</taxon>
        <taxon>Glomeromycotina</taxon>
        <taxon>Glomeromycetes</taxon>
        <taxon>Diversisporales</taxon>
        <taxon>Gigasporaceae</taxon>
        <taxon>Racocetra</taxon>
    </lineage>
</organism>
<comment type="caution">
    <text evidence="2">The sequence shown here is derived from an EMBL/GenBank/DDBJ whole genome shotgun (WGS) entry which is preliminary data.</text>
</comment>
<dbReference type="PANTHER" id="PTHR45786:SF74">
    <property type="entry name" value="ATP-DEPENDENT DNA HELICASE"/>
    <property type="match status" value="1"/>
</dbReference>
<proteinExistence type="predicted"/>
<dbReference type="PANTHER" id="PTHR45786">
    <property type="entry name" value="DNA BINDING PROTEIN-LIKE"/>
    <property type="match status" value="1"/>
</dbReference>
<name>A0A9N9CM36_9GLOM</name>
<evidence type="ECO:0000313" key="2">
    <source>
        <dbReference type="EMBL" id="CAG8604845.1"/>
    </source>
</evidence>
<dbReference type="OrthoDB" id="2272314at2759"/>
<accession>A0A9N9CM36</accession>
<dbReference type="InterPro" id="IPR025476">
    <property type="entry name" value="Helitron_helicase-like"/>
</dbReference>
<protein>
    <submittedName>
        <fullName evidence="2">15387_t:CDS:1</fullName>
    </submittedName>
</protein>
<dbReference type="Proteomes" id="UP000789396">
    <property type="component" value="Unassembled WGS sequence"/>
</dbReference>
<dbReference type="Pfam" id="PF14214">
    <property type="entry name" value="Helitron_like_N"/>
    <property type="match status" value="1"/>
</dbReference>
<dbReference type="AlphaFoldDB" id="A0A9N9CM36"/>
<evidence type="ECO:0000259" key="1">
    <source>
        <dbReference type="Pfam" id="PF14214"/>
    </source>
</evidence>
<dbReference type="EMBL" id="CAJVPZ010009069">
    <property type="protein sequence ID" value="CAG8604845.1"/>
    <property type="molecule type" value="Genomic_DNA"/>
</dbReference>
<sequence length="96" mass="11164">MEDSNCINEEHSKTVTQRQYFAYILQWRPLIPHALHYTGRLFQQFIVDAYVTIEQGRLNWISQNQKQIRAELYQGLQDAVANTDGNSDNMQCSTLG</sequence>